<dbReference type="Ensembl" id="ENSCCRT00015126904.1">
    <property type="protein sequence ID" value="ENSCCRP00015123004.1"/>
    <property type="gene ID" value="ENSCCRG00015048298.1"/>
</dbReference>
<protein>
    <submittedName>
        <fullName evidence="2">Uncharacterized protein</fullName>
    </submittedName>
</protein>
<sequence length="93" mass="10479">MAQVQQSRSGYKYDLQDPEADMRDGELPVVAHVLATGLHRVANQIRLLITPNALRRCSQHQDPEDEKDAHPYLADDGGVRLDAPEVPITHLKW</sequence>
<dbReference type="Proteomes" id="UP000694700">
    <property type="component" value="Unplaced"/>
</dbReference>
<dbReference type="Ensembl" id="ENSCCRT00010079846.1">
    <property type="protein sequence ID" value="ENSCCRP00010072225.1"/>
    <property type="gene ID" value="ENSCCRG00010031340.1"/>
</dbReference>
<evidence type="ECO:0000256" key="1">
    <source>
        <dbReference type="SAM" id="MobiDB-lite"/>
    </source>
</evidence>
<keyword evidence="3" id="KW-1185">Reference proteome</keyword>
<reference evidence="2" key="1">
    <citation type="submission" date="2025-05" db="UniProtKB">
        <authorList>
            <consortium name="Ensembl"/>
        </authorList>
    </citation>
    <scope>IDENTIFICATION</scope>
</reference>
<dbReference type="AlphaFoldDB" id="A0A8C1M614"/>
<feature type="region of interest" description="Disordered" evidence="1">
    <location>
        <begin position="57"/>
        <end position="80"/>
    </location>
</feature>
<feature type="compositionally biased region" description="Basic and acidic residues" evidence="1">
    <location>
        <begin position="59"/>
        <end position="70"/>
    </location>
</feature>
<accession>A0A8C1M614</accession>
<organism evidence="2 3">
    <name type="scientific">Cyprinus carpio</name>
    <name type="common">Common carp</name>
    <dbReference type="NCBI Taxonomy" id="7962"/>
    <lineage>
        <taxon>Eukaryota</taxon>
        <taxon>Metazoa</taxon>
        <taxon>Chordata</taxon>
        <taxon>Craniata</taxon>
        <taxon>Vertebrata</taxon>
        <taxon>Euteleostomi</taxon>
        <taxon>Actinopterygii</taxon>
        <taxon>Neopterygii</taxon>
        <taxon>Teleostei</taxon>
        <taxon>Ostariophysi</taxon>
        <taxon>Cypriniformes</taxon>
        <taxon>Cyprinidae</taxon>
        <taxon>Cyprininae</taxon>
        <taxon>Cyprinus</taxon>
    </lineage>
</organism>
<proteinExistence type="predicted"/>
<evidence type="ECO:0000313" key="3">
    <source>
        <dbReference type="Proteomes" id="UP000694427"/>
    </source>
</evidence>
<evidence type="ECO:0000313" key="2">
    <source>
        <dbReference type="Ensembl" id="ENSCCRP00010072225.1"/>
    </source>
</evidence>
<name>A0A8C1M614_CYPCA</name>
<dbReference type="Proteomes" id="UP000694427">
    <property type="component" value="Unplaced"/>
</dbReference>